<dbReference type="KEGG" id="pmak:PMPD1_2842"/>
<protein>
    <recommendedName>
        <fullName evidence="1">Polysaccharide pyruvyl transferase domain-containing protein</fullName>
    </recommendedName>
</protein>
<dbReference type="AlphaFoldDB" id="A0A6M8UDE4"/>
<sequence>MHPMSILKDKLSVIDRVVPHGSKVVYLDIPLHLNVGDLLIYKGTEQFFKERNYQVLARRTDKSSLKYVEETKSLPEDVIILLHGGGNFGDLYVPHQRLREAVVKKFPRHKIVFLPQTLHFNDHNEMLKSGNIMRSHKNLTIFCRDVRSQKILQEHFCDDVELCPDMAHSLWGVFPQQNRAEIKRDTLWMIRKDIEGGKVSAEIQLPSPDKYEDWEDICTDKDRKKLKLLERTERVNKALSSGLIGTSSSWGTYTDGLVARVNDYFMSFDTVVTSRMHGHILCCLLGVKTKLLDNSYGKNSGYYEAWTKDVPECELISL</sequence>
<accession>A0A6M8UDE4</accession>
<dbReference type="EMBL" id="CP054212">
    <property type="protein sequence ID" value="QKJ87779.1"/>
    <property type="molecule type" value="Genomic_DNA"/>
</dbReference>
<proteinExistence type="predicted"/>
<name>A0A6M8UDE4_9GAMM</name>
<gene>
    <name evidence="2" type="ORF">PMPD1_2842</name>
</gene>
<feature type="domain" description="Polysaccharide pyruvyl transferase" evidence="1">
    <location>
        <begin position="34"/>
        <end position="294"/>
    </location>
</feature>
<keyword evidence="3" id="KW-1185">Reference proteome</keyword>
<dbReference type="Proteomes" id="UP000505325">
    <property type="component" value="Chromosome"/>
</dbReference>
<evidence type="ECO:0000259" key="1">
    <source>
        <dbReference type="Pfam" id="PF04230"/>
    </source>
</evidence>
<organism evidence="2 3">
    <name type="scientific">Paramixta manurensis</name>
    <dbReference type="NCBI Taxonomy" id="2740817"/>
    <lineage>
        <taxon>Bacteria</taxon>
        <taxon>Pseudomonadati</taxon>
        <taxon>Pseudomonadota</taxon>
        <taxon>Gammaproteobacteria</taxon>
        <taxon>Enterobacterales</taxon>
        <taxon>Erwiniaceae</taxon>
        <taxon>Paramixta</taxon>
    </lineage>
</organism>
<reference evidence="2 3" key="1">
    <citation type="submission" date="2020-06" db="EMBL/GenBank/DDBJ databases">
        <title>Genome sequence of Paramixta manurensis strain PD-1.</title>
        <authorList>
            <person name="Lee C.W."/>
            <person name="Kim J."/>
        </authorList>
    </citation>
    <scope>NUCLEOTIDE SEQUENCE [LARGE SCALE GENOMIC DNA]</scope>
    <source>
        <strain evidence="2 3">PD-1</strain>
    </source>
</reference>
<dbReference type="Pfam" id="PF04230">
    <property type="entry name" value="PS_pyruv_trans"/>
    <property type="match status" value="1"/>
</dbReference>
<evidence type="ECO:0000313" key="2">
    <source>
        <dbReference type="EMBL" id="QKJ87779.1"/>
    </source>
</evidence>
<evidence type="ECO:0000313" key="3">
    <source>
        <dbReference type="Proteomes" id="UP000505325"/>
    </source>
</evidence>
<dbReference type="InterPro" id="IPR007345">
    <property type="entry name" value="Polysacch_pyruvyl_Trfase"/>
</dbReference>